<dbReference type="PROSITE" id="PS01032">
    <property type="entry name" value="PPM_1"/>
    <property type="match status" value="1"/>
</dbReference>
<organism evidence="7 8">
    <name type="scientific">Malassezia vespertilionis</name>
    <dbReference type="NCBI Taxonomy" id="2020962"/>
    <lineage>
        <taxon>Eukaryota</taxon>
        <taxon>Fungi</taxon>
        <taxon>Dikarya</taxon>
        <taxon>Basidiomycota</taxon>
        <taxon>Ustilaginomycotina</taxon>
        <taxon>Malasseziomycetes</taxon>
        <taxon>Malasseziales</taxon>
        <taxon>Malasseziaceae</taxon>
        <taxon>Malassezia</taxon>
    </lineage>
</organism>
<dbReference type="SUPFAM" id="SSF81606">
    <property type="entry name" value="PP2C-like"/>
    <property type="match status" value="1"/>
</dbReference>
<comment type="similarity">
    <text evidence="1 5">Belongs to the PP2C family.</text>
</comment>
<evidence type="ECO:0000256" key="1">
    <source>
        <dbReference type="ARBA" id="ARBA00006702"/>
    </source>
</evidence>
<dbReference type="Pfam" id="PF04090">
    <property type="entry name" value="Rrn11"/>
    <property type="match status" value="1"/>
</dbReference>
<dbReference type="PROSITE" id="PS51746">
    <property type="entry name" value="PPM_2"/>
    <property type="match status" value="1"/>
</dbReference>
<dbReference type="GO" id="GO:0004722">
    <property type="term" value="F:protein serine/threonine phosphatase activity"/>
    <property type="evidence" value="ECO:0007669"/>
    <property type="project" value="InterPro"/>
</dbReference>
<dbReference type="InterPro" id="IPR036457">
    <property type="entry name" value="PPM-type-like_dom_sf"/>
</dbReference>
<dbReference type="AlphaFoldDB" id="A0A2N1JAC4"/>
<dbReference type="GO" id="GO:0046872">
    <property type="term" value="F:metal ion binding"/>
    <property type="evidence" value="ECO:0007669"/>
    <property type="project" value="UniProtKB-KW"/>
</dbReference>
<dbReference type="InterPro" id="IPR015655">
    <property type="entry name" value="PP2C"/>
</dbReference>
<dbReference type="Proteomes" id="UP000232875">
    <property type="component" value="Unassembled WGS sequence"/>
</dbReference>
<name>A0A2N1JAC4_9BASI</name>
<reference evidence="7 8" key="1">
    <citation type="submission" date="2017-10" db="EMBL/GenBank/DDBJ databases">
        <title>A novel species of cold-tolerant Malassezia isolated from bats.</title>
        <authorList>
            <person name="Lorch J.M."/>
            <person name="Palmer J.M."/>
            <person name="Vanderwolf K.J."/>
            <person name="Schmidt K.Z."/>
            <person name="Verant M.L."/>
            <person name="Weller T.J."/>
            <person name="Blehert D.S."/>
        </authorList>
    </citation>
    <scope>NUCLEOTIDE SEQUENCE [LARGE SCALE GENOMIC DNA]</scope>
    <source>
        <strain evidence="7 8">NWHC:44797-103</strain>
    </source>
</reference>
<dbReference type="GO" id="GO:0001164">
    <property type="term" value="F:RNA polymerase I core promoter sequence-specific DNA binding"/>
    <property type="evidence" value="ECO:0007669"/>
    <property type="project" value="InterPro"/>
</dbReference>
<dbReference type="OrthoDB" id="10264738at2759"/>
<sequence length="701" mass="77793">MDASGLFAPPPQYLDNDDYTFTHGLAPQSYTTLLATPLDPRAVSHKANVDQRRRHVRRLYDLLQLTILRNDKQRAARCLYLLLRMREWRPVELWKFGLKVAAMPDALESHRPLAYLQQISRTRTELRPYVLPFLVRELVFVQRYEDALEEITSVISVYPYRHIPQLHTYLGLLTLYIGASRHPADAQLTASPSLLVPSLLSLHVAPQVRRMALHHFENAIKVAPRYTALQTHVFSQRVRSNARRTARLEKLAKDYRARCWASLRDSGWVFRDGDTTASATETMQQHSPEPSASYTDDMVRQLPDASYFSMDSDIEGDFEPETGPNYPDAIVLGAELPPDLNRPHTPTSDAEDEPLSPELLPAMTDTAPRLLLPACTWAVHVATMYLRMRVAQSSLGNVDSRASGGMADPGSMVTGPSPASIAGGVSKFAGDELTLTATVGVAEDRNSRWRRSMEDAHAFDLEFNGVQGQNFFAIFDGHAGKFAAEWSSKHLAQILAGELDTHPSMDVREVLKNTFEKADAKLETASEVAGMHSGCTAVASLLRYEECGEAGSSRRRVLYSANVGDARTVLCRAGKAVRLTYDHKGSDAQEVKRITDKGGFLLNNRVNGVLAVTRSLGDFSMKEFVVGAPFTTSIELNEDDAFVIMACDGLWDVVDDQTAVDLIADTHDPQAAAEQLLNHALDNFSTDNTTVMVIRIRPQTV</sequence>
<dbReference type="PANTHER" id="PTHR13832:SF837">
    <property type="entry name" value="PROTEIN PHOSPHATASE 2C-LIKE DOMAIN-CONTAINING PROTEIN 1"/>
    <property type="match status" value="1"/>
</dbReference>
<evidence type="ECO:0000313" key="8">
    <source>
        <dbReference type="Proteomes" id="UP000232875"/>
    </source>
</evidence>
<dbReference type="STRING" id="2020962.A0A2N1JAC4"/>
<keyword evidence="2" id="KW-0479">Metal-binding</keyword>
<dbReference type="EMBL" id="KZ454991">
    <property type="protein sequence ID" value="PKI83511.1"/>
    <property type="molecule type" value="Genomic_DNA"/>
</dbReference>
<dbReference type="PANTHER" id="PTHR13832">
    <property type="entry name" value="PROTEIN PHOSPHATASE 2C"/>
    <property type="match status" value="1"/>
</dbReference>
<gene>
    <name evidence="7" type="primary">PTC1</name>
    <name evidence="7" type="ORF">MVES_002467</name>
</gene>
<keyword evidence="8" id="KW-1185">Reference proteome</keyword>
<dbReference type="InterPro" id="IPR001932">
    <property type="entry name" value="PPM-type_phosphatase-like_dom"/>
</dbReference>
<dbReference type="GO" id="GO:0001181">
    <property type="term" value="F:RNA polymerase I general transcription initiation factor activity"/>
    <property type="evidence" value="ECO:0007669"/>
    <property type="project" value="InterPro"/>
</dbReference>
<accession>A0A2N1JAC4</accession>
<evidence type="ECO:0000313" key="7">
    <source>
        <dbReference type="EMBL" id="PKI83511.1"/>
    </source>
</evidence>
<protein>
    <submittedName>
        <fullName evidence="7">Ptc1p</fullName>
    </submittedName>
</protein>
<dbReference type="Pfam" id="PF00481">
    <property type="entry name" value="PP2C"/>
    <property type="match status" value="1"/>
</dbReference>
<dbReference type="InterPro" id="IPR007224">
    <property type="entry name" value="TIF_Rrn11"/>
</dbReference>
<evidence type="ECO:0000259" key="6">
    <source>
        <dbReference type="PROSITE" id="PS51746"/>
    </source>
</evidence>
<keyword evidence="4 5" id="KW-0904">Protein phosphatase</keyword>
<evidence type="ECO:0000256" key="3">
    <source>
        <dbReference type="ARBA" id="ARBA00022801"/>
    </source>
</evidence>
<feature type="domain" description="PPM-type phosphatase" evidence="6">
    <location>
        <begin position="438"/>
        <end position="696"/>
    </location>
</feature>
<dbReference type="InterPro" id="IPR000222">
    <property type="entry name" value="PP2C_BS"/>
</dbReference>
<evidence type="ECO:0000256" key="5">
    <source>
        <dbReference type="RuleBase" id="RU003465"/>
    </source>
</evidence>
<dbReference type="SMART" id="SM00332">
    <property type="entry name" value="PP2Cc"/>
    <property type="match status" value="1"/>
</dbReference>
<keyword evidence="3 5" id="KW-0378">Hydrolase</keyword>
<proteinExistence type="inferred from homology"/>
<dbReference type="CDD" id="cd00143">
    <property type="entry name" value="PP2Cc"/>
    <property type="match status" value="1"/>
</dbReference>
<evidence type="ECO:0000256" key="2">
    <source>
        <dbReference type="ARBA" id="ARBA00022723"/>
    </source>
</evidence>
<evidence type="ECO:0000256" key="4">
    <source>
        <dbReference type="ARBA" id="ARBA00022912"/>
    </source>
</evidence>
<dbReference type="Gene3D" id="3.60.40.10">
    <property type="entry name" value="PPM-type phosphatase domain"/>
    <property type="match status" value="1"/>
</dbReference>